<comment type="catalytic activity">
    <reaction evidence="9">
        <text>epoxyqueuosine(34) in tRNA + AH2 = queuosine(34) in tRNA + A + H2O</text>
        <dbReference type="Rhea" id="RHEA:32159"/>
        <dbReference type="Rhea" id="RHEA-COMP:18571"/>
        <dbReference type="Rhea" id="RHEA-COMP:18582"/>
        <dbReference type="ChEBI" id="CHEBI:13193"/>
        <dbReference type="ChEBI" id="CHEBI:15377"/>
        <dbReference type="ChEBI" id="CHEBI:17499"/>
        <dbReference type="ChEBI" id="CHEBI:194431"/>
        <dbReference type="ChEBI" id="CHEBI:194443"/>
        <dbReference type="EC" id="1.17.99.6"/>
    </reaction>
</comment>
<dbReference type="NCBIfam" id="TIGR00276">
    <property type="entry name" value="tRNA epoxyqueuosine(34) reductase QueG"/>
    <property type="match status" value="1"/>
</dbReference>
<dbReference type="GO" id="GO:0008616">
    <property type="term" value="P:tRNA queuosine(34) biosynthetic process"/>
    <property type="evidence" value="ECO:0007669"/>
    <property type="project" value="UniProtKB-UniRule"/>
</dbReference>
<keyword evidence="9" id="KW-0170">Cobalt</keyword>
<feature type="active site" description="Proton donor" evidence="9">
    <location>
        <position position="151"/>
    </location>
</feature>
<keyword evidence="3 9" id="KW-0819">tRNA processing</keyword>
<feature type="binding site" evidence="9">
    <location>
        <position position="151"/>
    </location>
    <ligand>
        <name>cob(II)alamin</name>
        <dbReference type="ChEBI" id="CHEBI:16304"/>
    </ligand>
</feature>
<comment type="cofactor">
    <cofactor evidence="9">
        <name>[4Fe-4S] cluster</name>
        <dbReference type="ChEBI" id="CHEBI:49883"/>
    </cofactor>
    <text evidence="9">Binds 2 [4Fe-4S] clusters per monomer.</text>
</comment>
<dbReference type="AlphaFoldDB" id="A0A369WGA1"/>
<feature type="domain" description="4Fe-4S ferredoxin-type" evidence="11">
    <location>
        <begin position="197"/>
        <end position="226"/>
    </location>
</feature>
<evidence type="ECO:0000313" key="13">
    <source>
        <dbReference type="Proteomes" id="UP000253769"/>
    </source>
</evidence>
<comment type="cofactor">
    <cofactor evidence="9">
        <name>cob(II)alamin</name>
        <dbReference type="ChEBI" id="CHEBI:16304"/>
    </cofactor>
</comment>
<dbReference type="Pfam" id="PF08331">
    <property type="entry name" value="QueG_DUF1730"/>
    <property type="match status" value="1"/>
</dbReference>
<keyword evidence="5 9" id="KW-0671">Queuosine biosynthesis</keyword>
<keyword evidence="2 9" id="KW-0963">Cytoplasm</keyword>
<dbReference type="InterPro" id="IPR004453">
    <property type="entry name" value="QueG"/>
</dbReference>
<comment type="subunit">
    <text evidence="9">Monomer.</text>
</comment>
<feature type="compositionally biased region" description="Polar residues" evidence="10">
    <location>
        <begin position="11"/>
        <end position="20"/>
    </location>
</feature>
<evidence type="ECO:0000256" key="2">
    <source>
        <dbReference type="ARBA" id="ARBA00022490"/>
    </source>
</evidence>
<dbReference type="HAMAP" id="MF_00916">
    <property type="entry name" value="QueG"/>
    <property type="match status" value="1"/>
</dbReference>
<evidence type="ECO:0000256" key="7">
    <source>
        <dbReference type="ARBA" id="ARBA00023004"/>
    </source>
</evidence>
<feature type="binding site" evidence="9">
    <location>
        <position position="259"/>
    </location>
    <ligand>
        <name>[4Fe-4S] cluster</name>
        <dbReference type="ChEBI" id="CHEBI:49883"/>
        <label>2</label>
    </ligand>
</feature>
<reference evidence="12 13" key="1">
    <citation type="submission" date="2018-07" db="EMBL/GenBank/DDBJ databases">
        <title>Motiliproteus coralliicola sp. nov., a bacterium isolated from Coral.</title>
        <authorList>
            <person name="Wang G."/>
        </authorList>
    </citation>
    <scope>NUCLEOTIDE SEQUENCE [LARGE SCALE GENOMIC DNA]</scope>
    <source>
        <strain evidence="12 13">C34</strain>
    </source>
</reference>
<dbReference type="GO" id="GO:0046872">
    <property type="term" value="F:metal ion binding"/>
    <property type="evidence" value="ECO:0007669"/>
    <property type="project" value="UniProtKB-KW"/>
</dbReference>
<dbReference type="InterPro" id="IPR017900">
    <property type="entry name" value="4Fe4S_Fe_S_CS"/>
</dbReference>
<feature type="binding site" evidence="9">
    <location>
        <begin position="259"/>
        <end position="260"/>
    </location>
    <ligand>
        <name>cob(II)alamin</name>
        <dbReference type="ChEBI" id="CHEBI:16304"/>
    </ligand>
</feature>
<feature type="binding site" evidence="9">
    <location>
        <position position="209"/>
    </location>
    <ligand>
        <name>[4Fe-4S] cluster</name>
        <dbReference type="ChEBI" id="CHEBI:49883"/>
        <label>1</label>
    </ligand>
</feature>
<dbReference type="FunFam" id="3.30.70.20:FF:000017">
    <property type="entry name" value="Epoxyqueuosine reductase"/>
    <property type="match status" value="1"/>
</dbReference>
<evidence type="ECO:0000256" key="9">
    <source>
        <dbReference type="HAMAP-Rule" id="MF_00916"/>
    </source>
</evidence>
<dbReference type="GO" id="GO:0005737">
    <property type="term" value="C:cytoplasm"/>
    <property type="evidence" value="ECO:0007669"/>
    <property type="project" value="UniProtKB-SubCell"/>
</dbReference>
<feature type="binding site" evidence="9">
    <location>
        <position position="212"/>
    </location>
    <ligand>
        <name>[4Fe-4S] cluster</name>
        <dbReference type="ChEBI" id="CHEBI:49883"/>
        <label>1</label>
    </ligand>
</feature>
<evidence type="ECO:0000256" key="5">
    <source>
        <dbReference type="ARBA" id="ARBA00022785"/>
    </source>
</evidence>
<name>A0A369WGA1_9GAMM</name>
<evidence type="ECO:0000256" key="3">
    <source>
        <dbReference type="ARBA" id="ARBA00022694"/>
    </source>
</evidence>
<feature type="binding site" evidence="9">
    <location>
        <position position="186"/>
    </location>
    <ligand>
        <name>cob(II)alamin</name>
        <dbReference type="ChEBI" id="CHEBI:16304"/>
    </ligand>
</feature>
<keyword evidence="1 9" id="KW-0004">4Fe-4S</keyword>
<feature type="binding site" evidence="9">
    <location>
        <position position="232"/>
    </location>
    <ligand>
        <name>[4Fe-4S] cluster</name>
        <dbReference type="ChEBI" id="CHEBI:49883"/>
        <label>2</label>
    </ligand>
</feature>
<feature type="binding site" evidence="9">
    <location>
        <position position="74"/>
    </location>
    <ligand>
        <name>cob(II)alamin</name>
        <dbReference type="ChEBI" id="CHEBI:16304"/>
    </ligand>
</feature>
<evidence type="ECO:0000256" key="1">
    <source>
        <dbReference type="ARBA" id="ARBA00022485"/>
    </source>
</evidence>
<sequence length="384" mass="43460">MPSKPEPQAPTQPSISASPEQLTAQVKDWAKELGFSAVGITGIDTADAVQRLEAWLNKGFHGSMGYLANHRELRRHPEQLHPGTLKVISVRMDYLPPEVETVRVLQNPNQAYISRYALGRDYHKTLRKRLVRLAKQIEQHCGSFNYRPFVDSAPVMEKPMAQRAGLGWQGKHSLLIDRKAGSYFVLGELFTDLPLVDDAPYTEDHCSRCSACIDVCPTDAIPEPYVLDARRCISYLTIESKEPIPLELRPLIGNRVFGCDDCQLVCPWNRYCHFTGESDFNPRHQLDTIELAELFQWDEATFLKKTEGSPIRRSGYQGWLRNLAVGLGNSGDKAMIEVLKQQQDNPSELVREHVAWAIEQLSSEQGPSPLPLTDRQPRKVRHLL</sequence>
<keyword evidence="9" id="KW-0846">Cobalamin</keyword>
<evidence type="ECO:0000313" key="12">
    <source>
        <dbReference type="EMBL" id="RDE19636.1"/>
    </source>
</evidence>
<feature type="region of interest" description="Disordered" evidence="10">
    <location>
        <begin position="1"/>
        <end position="20"/>
    </location>
</feature>
<dbReference type="SUPFAM" id="SSF54862">
    <property type="entry name" value="4Fe-4S ferredoxins"/>
    <property type="match status" value="1"/>
</dbReference>
<dbReference type="PANTHER" id="PTHR30002">
    <property type="entry name" value="EPOXYQUEUOSINE REDUCTASE"/>
    <property type="match status" value="1"/>
</dbReference>
<feature type="binding site" evidence="9">
    <location>
        <position position="206"/>
    </location>
    <ligand>
        <name>[4Fe-4S] cluster</name>
        <dbReference type="ChEBI" id="CHEBI:49883"/>
        <label>1</label>
    </ligand>
</feature>
<feature type="binding site" evidence="9">
    <location>
        <position position="266"/>
    </location>
    <ligand>
        <name>[4Fe-4S] cluster</name>
        <dbReference type="ChEBI" id="CHEBI:49883"/>
        <label>1</label>
    </ligand>
</feature>
<proteinExistence type="inferred from homology"/>
<organism evidence="12 13">
    <name type="scientific">Motiliproteus coralliicola</name>
    <dbReference type="NCBI Taxonomy" id="2283196"/>
    <lineage>
        <taxon>Bacteria</taxon>
        <taxon>Pseudomonadati</taxon>
        <taxon>Pseudomonadota</taxon>
        <taxon>Gammaproteobacteria</taxon>
        <taxon>Oceanospirillales</taxon>
        <taxon>Oceanospirillaceae</taxon>
        <taxon>Motiliproteus</taxon>
    </lineage>
</organism>
<comment type="subcellular location">
    <subcellularLocation>
        <location evidence="9">Cytoplasm</location>
    </subcellularLocation>
</comment>
<dbReference type="InterPro" id="IPR017896">
    <property type="entry name" value="4Fe4S_Fe-S-bd"/>
</dbReference>
<dbReference type="InterPro" id="IPR013542">
    <property type="entry name" value="QueG_DUF1730"/>
</dbReference>
<dbReference type="Gene3D" id="3.30.70.20">
    <property type="match status" value="1"/>
</dbReference>
<dbReference type="GO" id="GO:0051539">
    <property type="term" value="F:4 iron, 4 sulfur cluster binding"/>
    <property type="evidence" value="ECO:0007669"/>
    <property type="project" value="UniProtKB-KW"/>
</dbReference>
<feature type="binding site" evidence="9">
    <location>
        <position position="175"/>
    </location>
    <ligand>
        <name>cob(II)alamin</name>
        <dbReference type="ChEBI" id="CHEBI:16304"/>
    </ligand>
</feature>
<comment type="caution">
    <text evidence="12">The sequence shown here is derived from an EMBL/GenBank/DDBJ whole genome shotgun (WGS) entry which is preliminary data.</text>
</comment>
<dbReference type="EMBL" id="QQOH01000003">
    <property type="protein sequence ID" value="RDE19636.1"/>
    <property type="molecule type" value="Genomic_DNA"/>
</dbReference>
<keyword evidence="8 9" id="KW-0411">Iron-sulfur</keyword>
<evidence type="ECO:0000256" key="6">
    <source>
        <dbReference type="ARBA" id="ARBA00023002"/>
    </source>
</evidence>
<protein>
    <recommendedName>
        <fullName evidence="9">Epoxyqueuosine reductase</fullName>
        <ecNumber evidence="9">1.17.99.6</ecNumber>
    </recommendedName>
    <alternativeName>
        <fullName evidence="9">Queuosine biosynthesis protein QueG</fullName>
    </alternativeName>
</protein>
<dbReference type="PROSITE" id="PS51379">
    <property type="entry name" value="4FE4S_FER_2"/>
    <property type="match status" value="1"/>
</dbReference>
<feature type="binding site" evidence="9">
    <location>
        <position position="234"/>
    </location>
    <ligand>
        <name>cob(II)alamin</name>
        <dbReference type="ChEBI" id="CHEBI:16304"/>
    </ligand>
</feature>
<comment type="function">
    <text evidence="9">Catalyzes the conversion of epoxyqueuosine (oQ) to queuosine (Q), which is a hypermodified base found in the wobble positions of tRNA(Asp), tRNA(Asn), tRNA(His) and tRNA(Tyr).</text>
</comment>
<dbReference type="GO" id="GO:0052693">
    <property type="term" value="F:epoxyqueuosine reductase activity"/>
    <property type="evidence" value="ECO:0007669"/>
    <property type="project" value="UniProtKB-UniRule"/>
</dbReference>
<dbReference type="EC" id="1.17.99.6" evidence="9"/>
<evidence type="ECO:0000256" key="10">
    <source>
        <dbReference type="SAM" id="MobiDB-lite"/>
    </source>
</evidence>
<keyword evidence="13" id="KW-1185">Reference proteome</keyword>
<dbReference type="GO" id="GO:0031419">
    <property type="term" value="F:cobalamin binding"/>
    <property type="evidence" value="ECO:0007669"/>
    <property type="project" value="UniProtKB-KW"/>
</dbReference>
<feature type="binding site" evidence="9">
    <location>
        <position position="241"/>
    </location>
    <ligand>
        <name>tRNA</name>
        <dbReference type="ChEBI" id="CHEBI:17843"/>
    </ligand>
</feature>
<evidence type="ECO:0000256" key="8">
    <source>
        <dbReference type="ARBA" id="ARBA00023014"/>
    </source>
</evidence>
<dbReference type="PANTHER" id="PTHR30002:SF4">
    <property type="entry name" value="EPOXYQUEUOSINE REDUCTASE"/>
    <property type="match status" value="1"/>
</dbReference>
<dbReference type="Pfam" id="PF13484">
    <property type="entry name" value="Fer4_16"/>
    <property type="match status" value="1"/>
</dbReference>
<gene>
    <name evidence="9 12" type="primary">queG</name>
    <name evidence="12" type="ORF">DV711_12190</name>
</gene>
<keyword evidence="6 9" id="KW-0560">Oxidoreductase</keyword>
<comment type="caution">
    <text evidence="9">Lacks conserved residue(s) required for the propagation of feature annotation.</text>
</comment>
<accession>A0A369WGA1</accession>
<feature type="binding site" evidence="9">
    <location>
        <position position="216"/>
    </location>
    <ligand>
        <name>[4Fe-4S] cluster</name>
        <dbReference type="ChEBI" id="CHEBI:49883"/>
        <label>2</label>
    </ligand>
</feature>
<keyword evidence="4 9" id="KW-0479">Metal-binding</keyword>
<evidence type="ECO:0000259" key="11">
    <source>
        <dbReference type="PROSITE" id="PS51379"/>
    </source>
</evidence>
<dbReference type="RefSeq" id="WP_114695980.1">
    <property type="nucleotide sequence ID" value="NZ_QQOH01000003.1"/>
</dbReference>
<evidence type="ECO:0000256" key="4">
    <source>
        <dbReference type="ARBA" id="ARBA00022723"/>
    </source>
</evidence>
<comment type="pathway">
    <text evidence="9">tRNA modification; tRNA-queuosine biosynthesis.</text>
</comment>
<dbReference type="PROSITE" id="PS00198">
    <property type="entry name" value="4FE4S_FER_1"/>
    <property type="match status" value="1"/>
</dbReference>
<keyword evidence="7 9" id="KW-0408">Iron</keyword>
<dbReference type="OrthoDB" id="9784571at2"/>
<dbReference type="Proteomes" id="UP000253769">
    <property type="component" value="Unassembled WGS sequence"/>
</dbReference>
<feature type="compositionally biased region" description="Pro residues" evidence="10">
    <location>
        <begin position="1"/>
        <end position="10"/>
    </location>
</feature>
<comment type="similarity">
    <text evidence="9">Belongs to the QueG family.</text>
</comment>
<feature type="binding site" evidence="9">
    <location>
        <position position="262"/>
    </location>
    <ligand>
        <name>[4Fe-4S] cluster</name>
        <dbReference type="ChEBI" id="CHEBI:49883"/>
        <label>2</label>
    </ligand>
</feature>
<dbReference type="UniPathway" id="UPA00392"/>